<dbReference type="NCBIfam" id="TIGR00071">
    <property type="entry name" value="hisT_truA"/>
    <property type="match status" value="1"/>
</dbReference>
<dbReference type="GO" id="GO:0031119">
    <property type="term" value="P:tRNA pseudouridine synthesis"/>
    <property type="evidence" value="ECO:0007669"/>
    <property type="project" value="TreeGrafter"/>
</dbReference>
<dbReference type="PANTHER" id="PTHR11142:SF5">
    <property type="entry name" value="TRNA PSEUDOURIDINE(38_39) SYNTHASE"/>
    <property type="match status" value="1"/>
</dbReference>
<dbReference type="Gene3D" id="3.30.70.660">
    <property type="entry name" value="Pseudouridine synthase I, catalytic domain, C-terminal subdomain"/>
    <property type="match status" value="1"/>
</dbReference>
<dbReference type="GO" id="GO:0005737">
    <property type="term" value="C:cytoplasm"/>
    <property type="evidence" value="ECO:0007669"/>
    <property type="project" value="TreeGrafter"/>
</dbReference>
<feature type="compositionally biased region" description="Low complexity" evidence="4">
    <location>
        <begin position="610"/>
        <end position="626"/>
    </location>
</feature>
<feature type="region of interest" description="Disordered" evidence="4">
    <location>
        <begin position="243"/>
        <end position="264"/>
    </location>
</feature>
<dbReference type="GO" id="GO:0005634">
    <property type="term" value="C:nucleus"/>
    <property type="evidence" value="ECO:0007669"/>
    <property type="project" value="TreeGrafter"/>
</dbReference>
<feature type="compositionally biased region" description="Polar residues" evidence="4">
    <location>
        <begin position="476"/>
        <end position="488"/>
    </location>
</feature>
<dbReference type="InterPro" id="IPR020094">
    <property type="entry name" value="TruA/RsuA/RluB/E/F_N"/>
</dbReference>
<gene>
    <name evidence="6" type="ORF">RRG08_052789</name>
</gene>
<keyword evidence="2" id="KW-0819">tRNA processing</keyword>
<dbReference type="GO" id="GO:1990481">
    <property type="term" value="P:mRNA pseudouridine synthesis"/>
    <property type="evidence" value="ECO:0007669"/>
    <property type="project" value="TreeGrafter"/>
</dbReference>
<evidence type="ECO:0000256" key="3">
    <source>
        <dbReference type="ARBA" id="ARBA00023235"/>
    </source>
</evidence>
<feature type="region of interest" description="Disordered" evidence="4">
    <location>
        <begin position="1"/>
        <end position="60"/>
    </location>
</feature>
<dbReference type="HAMAP" id="MF_00171">
    <property type="entry name" value="TruA"/>
    <property type="match status" value="1"/>
</dbReference>
<dbReference type="Proteomes" id="UP001283361">
    <property type="component" value="Unassembled WGS sequence"/>
</dbReference>
<evidence type="ECO:0000259" key="5">
    <source>
        <dbReference type="Pfam" id="PF01416"/>
    </source>
</evidence>
<dbReference type="Gene3D" id="3.30.70.580">
    <property type="entry name" value="Pseudouridine synthase I, catalytic domain, N-terminal subdomain"/>
    <property type="match status" value="1"/>
</dbReference>
<comment type="caution">
    <text evidence="6">The sequence shown here is derived from an EMBL/GenBank/DDBJ whole genome shotgun (WGS) entry which is preliminary data.</text>
</comment>
<feature type="compositionally biased region" description="Low complexity" evidence="4">
    <location>
        <begin position="42"/>
        <end position="60"/>
    </location>
</feature>
<dbReference type="InterPro" id="IPR001406">
    <property type="entry name" value="PsdUridine_synth_TruA"/>
</dbReference>
<reference evidence="6" key="1">
    <citation type="journal article" date="2023" name="G3 (Bethesda)">
        <title>A reference genome for the long-term kleptoplast-retaining sea slug Elysia crispata morphotype clarki.</title>
        <authorList>
            <person name="Eastman K.E."/>
            <person name="Pendleton A.L."/>
            <person name="Shaikh M.A."/>
            <person name="Suttiyut T."/>
            <person name="Ogas R."/>
            <person name="Tomko P."/>
            <person name="Gavelis G."/>
            <person name="Widhalm J.R."/>
            <person name="Wisecaver J.H."/>
        </authorList>
    </citation>
    <scope>NUCLEOTIDE SEQUENCE</scope>
    <source>
        <strain evidence="6">ECLA1</strain>
    </source>
</reference>
<dbReference type="InterPro" id="IPR041707">
    <property type="entry name" value="Pus3-like"/>
</dbReference>
<dbReference type="SUPFAM" id="SSF55120">
    <property type="entry name" value="Pseudouridine synthase"/>
    <property type="match status" value="1"/>
</dbReference>
<dbReference type="FunFam" id="3.30.70.580:FF:000007">
    <property type="entry name" value="tRNA pseudouridine synthase"/>
    <property type="match status" value="1"/>
</dbReference>
<accession>A0AAE1B7I8</accession>
<feature type="region of interest" description="Disordered" evidence="4">
    <location>
        <begin position="295"/>
        <end position="320"/>
    </location>
</feature>
<comment type="similarity">
    <text evidence="1">Belongs to the tRNA pseudouridine synthase TruA family.</text>
</comment>
<dbReference type="GO" id="GO:0003723">
    <property type="term" value="F:RNA binding"/>
    <property type="evidence" value="ECO:0007669"/>
    <property type="project" value="InterPro"/>
</dbReference>
<dbReference type="AlphaFoldDB" id="A0AAE1B7I8"/>
<organism evidence="6 7">
    <name type="scientific">Elysia crispata</name>
    <name type="common">lettuce slug</name>
    <dbReference type="NCBI Taxonomy" id="231223"/>
    <lineage>
        <taxon>Eukaryota</taxon>
        <taxon>Metazoa</taxon>
        <taxon>Spiralia</taxon>
        <taxon>Lophotrochozoa</taxon>
        <taxon>Mollusca</taxon>
        <taxon>Gastropoda</taxon>
        <taxon>Heterobranchia</taxon>
        <taxon>Euthyneura</taxon>
        <taxon>Panpulmonata</taxon>
        <taxon>Sacoglossa</taxon>
        <taxon>Placobranchoidea</taxon>
        <taxon>Plakobranchidae</taxon>
        <taxon>Elysia</taxon>
    </lineage>
</organism>
<name>A0AAE1B7I8_9GAST</name>
<dbReference type="Pfam" id="PF01416">
    <property type="entry name" value="PseudoU_synth_1"/>
    <property type="match status" value="1"/>
</dbReference>
<keyword evidence="7" id="KW-1185">Reference proteome</keyword>
<feature type="region of interest" description="Disordered" evidence="4">
    <location>
        <begin position="664"/>
        <end position="685"/>
    </location>
</feature>
<dbReference type="GO" id="GO:0009982">
    <property type="term" value="F:pseudouridine synthase activity"/>
    <property type="evidence" value="ECO:0007669"/>
    <property type="project" value="InterPro"/>
</dbReference>
<evidence type="ECO:0000256" key="1">
    <source>
        <dbReference type="ARBA" id="ARBA00009375"/>
    </source>
</evidence>
<evidence type="ECO:0000313" key="7">
    <source>
        <dbReference type="Proteomes" id="UP001283361"/>
    </source>
</evidence>
<feature type="domain" description="Pseudouridine synthase I TruA alpha/beta" evidence="5">
    <location>
        <begin position="900"/>
        <end position="1015"/>
    </location>
</feature>
<proteinExistence type="inferred from homology"/>
<dbReference type="InterPro" id="IPR020103">
    <property type="entry name" value="PsdUridine_synth_cat_dom_sf"/>
</dbReference>
<dbReference type="CDD" id="cd02569">
    <property type="entry name" value="PseudoU_synth_ScPus3"/>
    <property type="match status" value="1"/>
</dbReference>
<sequence>MAAPQLDNKMPLSNHENAEKSNGKRVEGDGADSGVEEGGEISSKGGTKGSAKTSSSTNGTSYGGKKFKGVKVCCGDLRQYLYSMETYRQASMLRKGREVHKVYVDVRKGTSFLEDRFALTEFGRVVLQDGCVRAGRARNVRHIVVARETLYCSGTGGCRRACGGYGVCVAGCDKVKVRGHKCSFRVKLTMRLGFVDHWFVEIMGSHNCYIVSDREAGGGGAVGLESSPPPSDMDKMLADYELKSSDGEDSDPIGGLSQGIPSAESSPLMADSMAGMTQAGVINLLQNGIVDSRKFLPATPTPPPTDMSSSSSLVPPANLPTSSLSSSSFPMLLSPAHCPLGIPLFSDSYLEAMARNAAAAVAMSECRVIPPSPVSVSPLSSPLKKDTGIVTPSAALPNGLGLIGADTGGAAITGSFLPPPPMILPRFGFLPPLPLADGKQNLHIPMEDKVMDLSTPKQSKQAEAVDSGVPQDLSAKKNSSTNGHSSSLKRIMSPTDVSAHIFTDLDHKGIISRQASNKSPSSLPTPALTGNQKQVGLMNTGTTLPFCSSPQHQNGNIRGSNPKRQRKNTPCPSYSVTSFSKSSGLVLTRDLKSSISSPLFTPKQIPVHDLLGSTSSTTVPLVSSASGPEGNISIAHKSKSMTSDSNSFQEAQLSLLEGSPHLFPSSDSTGSLEDRQKKNGCSNLNASVGAYGKSDKLLDKDLANRVRQLEAHVTQLRNLVIKADGSKTDSHGRRKSQREFDFNKYNTRHVALKIAYLGWDYQGFVVQEDTDKTVEAALFDALLRTKLIVSRETSNYHRCGRTDKGVSSVGQVISIDLRTNLLSGVGVKERPGGTAHTRPGDNTTEIRYAHILNKVLPPDIRVLAWAPVNIDFSARFSCKKRAYKYYFPKGNLDIEKMTAAAQKLIGEHDFRNLCKMDVGNGVVNFTRKIFKASIAVLGGLSNDSNGYTMCELTVVGQAFLWHQIRCIVAILFLIGQGKEEAEVIDHLLNIDENPRKPQYNMASELPLNLFDCEYDDDLDWVYEADWHEENIRHFQQMWGQHTVRATMLKRMLDLLDVAKVETESDIAPWNELSAPVLHQAEWVIPGNKARVYKPLFKRPVCESLEERMEYYAKRSKLVLETVDRGGTTQCESIVALSTTVVTSSSPSLTSSAASTLVSGTASSDVAAAASVTIPTSTPN</sequence>
<feature type="region of interest" description="Disordered" evidence="4">
    <location>
        <begin position="609"/>
        <end position="630"/>
    </location>
</feature>
<evidence type="ECO:0000256" key="4">
    <source>
        <dbReference type="SAM" id="MobiDB-lite"/>
    </source>
</evidence>
<evidence type="ECO:0000256" key="2">
    <source>
        <dbReference type="ARBA" id="ARBA00022694"/>
    </source>
</evidence>
<feature type="region of interest" description="Disordered" evidence="4">
    <location>
        <begin position="453"/>
        <end position="492"/>
    </location>
</feature>
<dbReference type="PANTHER" id="PTHR11142">
    <property type="entry name" value="PSEUDOURIDYLATE SYNTHASE"/>
    <property type="match status" value="1"/>
</dbReference>
<keyword evidence="3" id="KW-0413">Isomerase</keyword>
<evidence type="ECO:0000313" key="6">
    <source>
        <dbReference type="EMBL" id="KAK3800406.1"/>
    </source>
</evidence>
<dbReference type="EMBL" id="JAWDGP010000459">
    <property type="protein sequence ID" value="KAK3800406.1"/>
    <property type="molecule type" value="Genomic_DNA"/>
</dbReference>
<feature type="compositionally biased region" description="Polar residues" evidence="4">
    <location>
        <begin position="539"/>
        <end position="559"/>
    </location>
</feature>
<feature type="region of interest" description="Disordered" evidence="4">
    <location>
        <begin position="539"/>
        <end position="578"/>
    </location>
</feature>
<feature type="compositionally biased region" description="Basic and acidic residues" evidence="4">
    <location>
        <begin position="16"/>
        <end position="28"/>
    </location>
</feature>
<dbReference type="InterPro" id="IPR020095">
    <property type="entry name" value="PsdUridine_synth_TruA_C"/>
</dbReference>
<feature type="compositionally biased region" description="Low complexity" evidence="4">
    <location>
        <begin position="306"/>
        <end position="320"/>
    </location>
</feature>
<feature type="region of interest" description="Disordered" evidence="4">
    <location>
        <begin position="514"/>
        <end position="533"/>
    </location>
</feature>
<feature type="compositionally biased region" description="Polar residues" evidence="4">
    <location>
        <begin position="568"/>
        <end position="578"/>
    </location>
</feature>
<dbReference type="InterPro" id="IPR020097">
    <property type="entry name" value="PsdUridine_synth_TruA_a/b_dom"/>
</dbReference>
<protein>
    <recommendedName>
        <fullName evidence="5">Pseudouridine synthase I TruA alpha/beta domain-containing protein</fullName>
    </recommendedName>
</protein>